<sequence>MSGPDVGEVQRLVLALGLAAARDDSQAMADVLAGVDPETAGSVVIGLAHGWVGALDAVMEGEGSPDPRAATLTLLQAQALETAATT</sequence>
<evidence type="ECO:0000313" key="2">
    <source>
        <dbReference type="Proteomes" id="UP001596183"/>
    </source>
</evidence>
<gene>
    <name evidence="1" type="ORF">ACFP2V_12100</name>
</gene>
<name>A0ABW0XJQ6_9ACTN</name>
<proteinExistence type="predicted"/>
<evidence type="ECO:0000313" key="1">
    <source>
        <dbReference type="EMBL" id="MFC5670827.1"/>
    </source>
</evidence>
<comment type="caution">
    <text evidence="1">The sequence shown here is derived from an EMBL/GenBank/DDBJ whole genome shotgun (WGS) entry which is preliminary data.</text>
</comment>
<protein>
    <submittedName>
        <fullName evidence="1">Uncharacterized protein</fullName>
    </submittedName>
</protein>
<reference evidence="2" key="1">
    <citation type="journal article" date="2019" name="Int. J. Syst. Evol. Microbiol.">
        <title>The Global Catalogue of Microorganisms (GCM) 10K type strain sequencing project: providing services to taxonomists for standard genome sequencing and annotation.</title>
        <authorList>
            <consortium name="The Broad Institute Genomics Platform"/>
            <consortium name="The Broad Institute Genome Sequencing Center for Infectious Disease"/>
            <person name="Wu L."/>
            <person name="Ma J."/>
        </authorList>
    </citation>
    <scope>NUCLEOTIDE SEQUENCE [LARGE SCALE GENOMIC DNA]</scope>
    <source>
        <strain evidence="2">JCM 13852</strain>
    </source>
</reference>
<dbReference type="EMBL" id="JBHSPC010000032">
    <property type="protein sequence ID" value="MFC5670827.1"/>
    <property type="molecule type" value="Genomic_DNA"/>
</dbReference>
<dbReference type="RefSeq" id="WP_381209795.1">
    <property type="nucleotide sequence ID" value="NZ_JBHSPC010000032.1"/>
</dbReference>
<accession>A0ABW0XJQ6</accession>
<organism evidence="1 2">
    <name type="scientific">Streptomyces incanus</name>
    <dbReference type="NCBI Taxonomy" id="887453"/>
    <lineage>
        <taxon>Bacteria</taxon>
        <taxon>Bacillati</taxon>
        <taxon>Actinomycetota</taxon>
        <taxon>Actinomycetes</taxon>
        <taxon>Kitasatosporales</taxon>
        <taxon>Streptomycetaceae</taxon>
        <taxon>Streptomyces</taxon>
    </lineage>
</organism>
<keyword evidence="2" id="KW-1185">Reference proteome</keyword>
<dbReference type="Proteomes" id="UP001596183">
    <property type="component" value="Unassembled WGS sequence"/>
</dbReference>